<evidence type="ECO:0000313" key="3">
    <source>
        <dbReference type="Proteomes" id="UP000828390"/>
    </source>
</evidence>
<dbReference type="EMBL" id="JAIWYP010000004">
    <property type="protein sequence ID" value="KAH3835493.1"/>
    <property type="molecule type" value="Genomic_DNA"/>
</dbReference>
<organism evidence="2 3">
    <name type="scientific">Dreissena polymorpha</name>
    <name type="common">Zebra mussel</name>
    <name type="synonym">Mytilus polymorpha</name>
    <dbReference type="NCBI Taxonomy" id="45954"/>
    <lineage>
        <taxon>Eukaryota</taxon>
        <taxon>Metazoa</taxon>
        <taxon>Spiralia</taxon>
        <taxon>Lophotrochozoa</taxon>
        <taxon>Mollusca</taxon>
        <taxon>Bivalvia</taxon>
        <taxon>Autobranchia</taxon>
        <taxon>Heteroconchia</taxon>
        <taxon>Euheterodonta</taxon>
        <taxon>Imparidentia</taxon>
        <taxon>Neoheterodontei</taxon>
        <taxon>Myida</taxon>
        <taxon>Dreissenoidea</taxon>
        <taxon>Dreissenidae</taxon>
        <taxon>Dreissena</taxon>
    </lineage>
</organism>
<keyword evidence="3" id="KW-1185">Reference proteome</keyword>
<accession>A0A9D4K981</accession>
<keyword evidence="1" id="KW-0812">Transmembrane</keyword>
<evidence type="ECO:0000256" key="1">
    <source>
        <dbReference type="SAM" id="Phobius"/>
    </source>
</evidence>
<keyword evidence="1" id="KW-1133">Transmembrane helix</keyword>
<comment type="caution">
    <text evidence="2">The sequence shown here is derived from an EMBL/GenBank/DDBJ whole genome shotgun (WGS) entry which is preliminary data.</text>
</comment>
<keyword evidence="1" id="KW-0472">Membrane</keyword>
<feature type="transmembrane region" description="Helical" evidence="1">
    <location>
        <begin position="49"/>
        <end position="71"/>
    </location>
</feature>
<reference evidence="2" key="2">
    <citation type="submission" date="2020-11" db="EMBL/GenBank/DDBJ databases">
        <authorList>
            <person name="McCartney M.A."/>
            <person name="Auch B."/>
            <person name="Kono T."/>
            <person name="Mallez S."/>
            <person name="Becker A."/>
            <person name="Gohl D.M."/>
            <person name="Silverstein K.A.T."/>
            <person name="Koren S."/>
            <person name="Bechman K.B."/>
            <person name="Herman A."/>
            <person name="Abrahante J.E."/>
            <person name="Garbe J."/>
        </authorList>
    </citation>
    <scope>NUCLEOTIDE SEQUENCE</scope>
    <source>
        <strain evidence="2">Duluth1</strain>
        <tissue evidence="2">Whole animal</tissue>
    </source>
</reference>
<proteinExistence type="predicted"/>
<gene>
    <name evidence="2" type="ORF">DPMN_108844</name>
</gene>
<dbReference type="Proteomes" id="UP000828390">
    <property type="component" value="Unassembled WGS sequence"/>
</dbReference>
<evidence type="ECO:0000313" key="2">
    <source>
        <dbReference type="EMBL" id="KAH3835493.1"/>
    </source>
</evidence>
<sequence length="77" mass="8930">MYSLDIGLLMWCGEGWFGRACERKCSQQDDNFHTCQPDGTVISVTECTYTGLICFLVQLFMVCDVFTWLLLEEKSRF</sequence>
<dbReference type="AlphaFoldDB" id="A0A9D4K981"/>
<protein>
    <submittedName>
        <fullName evidence="2">Uncharacterized protein</fullName>
    </submittedName>
</protein>
<reference evidence="2" key="1">
    <citation type="journal article" date="2019" name="bioRxiv">
        <title>The Genome of the Zebra Mussel, Dreissena polymorpha: A Resource for Invasive Species Research.</title>
        <authorList>
            <person name="McCartney M.A."/>
            <person name="Auch B."/>
            <person name="Kono T."/>
            <person name="Mallez S."/>
            <person name="Zhang Y."/>
            <person name="Obille A."/>
            <person name="Becker A."/>
            <person name="Abrahante J.E."/>
            <person name="Garbe J."/>
            <person name="Badalamenti J.P."/>
            <person name="Herman A."/>
            <person name="Mangelson H."/>
            <person name="Liachko I."/>
            <person name="Sullivan S."/>
            <person name="Sone E.D."/>
            <person name="Koren S."/>
            <person name="Silverstein K.A.T."/>
            <person name="Beckman K.B."/>
            <person name="Gohl D.M."/>
        </authorList>
    </citation>
    <scope>NUCLEOTIDE SEQUENCE</scope>
    <source>
        <strain evidence="2">Duluth1</strain>
        <tissue evidence="2">Whole animal</tissue>
    </source>
</reference>
<name>A0A9D4K981_DREPO</name>